<evidence type="ECO:0000313" key="19">
    <source>
        <dbReference type="Proteomes" id="UP001623591"/>
    </source>
</evidence>
<evidence type="ECO:0000256" key="11">
    <source>
        <dbReference type="ARBA" id="ARBA00023125"/>
    </source>
</evidence>
<dbReference type="Pfam" id="PF00717">
    <property type="entry name" value="Peptidase_S24"/>
    <property type="match status" value="1"/>
</dbReference>
<dbReference type="Proteomes" id="UP001623591">
    <property type="component" value="Unassembled WGS sequence"/>
</dbReference>
<evidence type="ECO:0000313" key="18">
    <source>
        <dbReference type="EMBL" id="MFL0248257.1"/>
    </source>
</evidence>
<dbReference type="Gene3D" id="1.10.10.160">
    <property type="match status" value="1"/>
</dbReference>
<evidence type="ECO:0000256" key="9">
    <source>
        <dbReference type="ARBA" id="ARBA00022840"/>
    </source>
</evidence>
<keyword evidence="6 15" id="KW-0378">Hydrolase</keyword>
<sequence length="502" mass="58355">MQLDVIQEKIIRSKPNKLSLIKGSCNTGKTTTAVYRTLYLKNNYCLFDEDKILILAKDSRNRDQIRTMYNLIDDDTKFDYKTLFTNNVDRVDVLTVGDIINRYYFKYTNSEKKWFKVIQEEKEKAEIIRQCLNKISNQYGNLKILKKAKIKFFIDEIDWIKACGYRELEVYQYSNRIGRKCKKGEGPFRLLKNSKEREAIYEIYKKYNEILLENGLIDKLDISYLALMEAKKSIDGKYTHIIVDESESLTKTQLDFIKALFMNKNYSSLMFTINKEETLNFKAWFIKGRRLKDLKLDFTIKNYNLVKTYSNLKENILNEAATAMDIRGDNFGSMECFQYVDIKHHVKHVYKRDANYDKEIIALETNEEIVYSEKDLLELPVYSDIAAGEPIMMSSEVSDQFYLPEYWIKGGKQNFILKVKGDSMIGANIFDGDYVVIKKQSMAQNGDIVAADIEGSATLKTLSLGKDVPMLMPENEKYSPIFLHDKQVSILGVAVGIIKKQN</sequence>
<dbReference type="PANTHER" id="PTHR33516:SF2">
    <property type="entry name" value="LEXA REPRESSOR-RELATED"/>
    <property type="match status" value="1"/>
</dbReference>
<evidence type="ECO:0000256" key="5">
    <source>
        <dbReference type="ARBA" id="ARBA00022763"/>
    </source>
</evidence>
<dbReference type="GO" id="GO:0004252">
    <property type="term" value="F:serine-type endopeptidase activity"/>
    <property type="evidence" value="ECO:0007669"/>
    <property type="project" value="UniProtKB-EC"/>
</dbReference>
<dbReference type="CDD" id="cd06529">
    <property type="entry name" value="S24_LexA-like"/>
    <property type="match status" value="1"/>
</dbReference>
<keyword evidence="11" id="KW-0238">DNA-binding</keyword>
<evidence type="ECO:0000256" key="2">
    <source>
        <dbReference type="ARBA" id="ARBA00022491"/>
    </source>
</evidence>
<keyword evidence="3" id="KW-0235">DNA replication</keyword>
<keyword evidence="7 15" id="KW-0347">Helicase</keyword>
<evidence type="ECO:0000256" key="12">
    <source>
        <dbReference type="ARBA" id="ARBA00023163"/>
    </source>
</evidence>
<keyword evidence="13" id="KW-0234">DNA repair</keyword>
<dbReference type="InterPro" id="IPR006200">
    <property type="entry name" value="LexA"/>
</dbReference>
<name>A0ABW8T958_9CLOT</name>
<dbReference type="EMBL" id="JBJHZZ010000014">
    <property type="protein sequence ID" value="MFL0248257.1"/>
    <property type="molecule type" value="Genomic_DNA"/>
</dbReference>
<evidence type="ECO:0000256" key="4">
    <source>
        <dbReference type="ARBA" id="ARBA00022741"/>
    </source>
</evidence>
<dbReference type="InterPro" id="IPR006197">
    <property type="entry name" value="Peptidase_S24_LexA"/>
</dbReference>
<evidence type="ECO:0000256" key="16">
    <source>
        <dbReference type="RuleBase" id="RU003991"/>
    </source>
</evidence>
<comment type="similarity">
    <text evidence="1 16">Belongs to the peptidase S24 family.</text>
</comment>
<dbReference type="InterPro" id="IPR036286">
    <property type="entry name" value="LexA/Signal_pep-like_sf"/>
</dbReference>
<dbReference type="NCBIfam" id="TIGR00498">
    <property type="entry name" value="lexA"/>
    <property type="match status" value="1"/>
</dbReference>
<dbReference type="PANTHER" id="PTHR33516">
    <property type="entry name" value="LEXA REPRESSOR"/>
    <property type="match status" value="1"/>
</dbReference>
<organism evidence="18 19">
    <name type="scientific">Candidatus Clostridium stratigraminis</name>
    <dbReference type="NCBI Taxonomy" id="3381661"/>
    <lineage>
        <taxon>Bacteria</taxon>
        <taxon>Bacillati</taxon>
        <taxon>Bacillota</taxon>
        <taxon>Clostridia</taxon>
        <taxon>Eubacteriales</taxon>
        <taxon>Clostridiaceae</taxon>
        <taxon>Clostridium</taxon>
    </lineage>
</organism>
<keyword evidence="8 16" id="KW-0068">Autocatalytic cleavage</keyword>
<dbReference type="Gene3D" id="2.10.109.10">
    <property type="entry name" value="Umud Fragment, subunit A"/>
    <property type="match status" value="1"/>
</dbReference>
<keyword evidence="14" id="KW-0742">SOS response</keyword>
<dbReference type="PROSITE" id="PS51198">
    <property type="entry name" value="UVRD_HELICASE_ATP_BIND"/>
    <property type="match status" value="1"/>
</dbReference>
<evidence type="ECO:0000256" key="3">
    <source>
        <dbReference type="ARBA" id="ARBA00022705"/>
    </source>
</evidence>
<gene>
    <name evidence="18" type="primary">lexA</name>
    <name evidence="18" type="ORF">ACJDUG_14950</name>
</gene>
<evidence type="ECO:0000256" key="13">
    <source>
        <dbReference type="ARBA" id="ARBA00023204"/>
    </source>
</evidence>
<evidence type="ECO:0000256" key="1">
    <source>
        <dbReference type="ARBA" id="ARBA00007484"/>
    </source>
</evidence>
<dbReference type="InterPro" id="IPR014016">
    <property type="entry name" value="UvrD-like_ATP-bd"/>
</dbReference>
<reference evidence="18 19" key="1">
    <citation type="submission" date="2024-11" db="EMBL/GenBank/DDBJ databases">
        <authorList>
            <person name="Heng Y.C."/>
            <person name="Lim A.C.H."/>
            <person name="Lee J.K.Y."/>
            <person name="Kittelmann S."/>
        </authorList>
    </citation>
    <scope>NUCLEOTIDE SEQUENCE [LARGE SCALE GENOMIC DNA]</scope>
    <source>
        <strain evidence="18 19">WILCCON 0185</strain>
    </source>
</reference>
<keyword evidence="10" id="KW-0805">Transcription regulation</keyword>
<dbReference type="InterPro" id="IPR027417">
    <property type="entry name" value="P-loop_NTPase"/>
</dbReference>
<dbReference type="SUPFAM" id="SSF52540">
    <property type="entry name" value="P-loop containing nucleoside triphosphate hydrolases"/>
    <property type="match status" value="1"/>
</dbReference>
<evidence type="ECO:0000256" key="8">
    <source>
        <dbReference type="ARBA" id="ARBA00022813"/>
    </source>
</evidence>
<keyword evidence="4 15" id="KW-0547">Nucleotide-binding</keyword>
<evidence type="ECO:0000256" key="7">
    <source>
        <dbReference type="ARBA" id="ARBA00022806"/>
    </source>
</evidence>
<evidence type="ECO:0000256" key="15">
    <source>
        <dbReference type="PROSITE-ProRule" id="PRU00560"/>
    </source>
</evidence>
<dbReference type="Pfam" id="PF00580">
    <property type="entry name" value="UvrD-helicase"/>
    <property type="match status" value="1"/>
</dbReference>
<keyword evidence="19" id="KW-1185">Reference proteome</keyword>
<evidence type="ECO:0000259" key="17">
    <source>
        <dbReference type="PROSITE" id="PS51198"/>
    </source>
</evidence>
<dbReference type="InterPro" id="IPR050077">
    <property type="entry name" value="LexA_repressor"/>
</dbReference>
<dbReference type="InterPro" id="IPR039418">
    <property type="entry name" value="LexA-like"/>
</dbReference>
<keyword evidence="5" id="KW-0227">DNA damage</keyword>
<proteinExistence type="inferred from homology"/>
<keyword evidence="9 15" id="KW-0067">ATP-binding</keyword>
<evidence type="ECO:0000256" key="10">
    <source>
        <dbReference type="ARBA" id="ARBA00023015"/>
    </source>
</evidence>
<evidence type="ECO:0000256" key="14">
    <source>
        <dbReference type="ARBA" id="ARBA00023236"/>
    </source>
</evidence>
<comment type="caution">
    <text evidence="18">The sequence shown here is derived from an EMBL/GenBank/DDBJ whole genome shotgun (WGS) entry which is preliminary data.</text>
</comment>
<evidence type="ECO:0000256" key="6">
    <source>
        <dbReference type="ARBA" id="ARBA00022801"/>
    </source>
</evidence>
<dbReference type="Gene3D" id="3.40.50.300">
    <property type="entry name" value="P-loop containing nucleotide triphosphate hydrolases"/>
    <property type="match status" value="1"/>
</dbReference>
<accession>A0ABW8T958</accession>
<dbReference type="InterPro" id="IPR015927">
    <property type="entry name" value="Peptidase_S24_S26A/B/C"/>
</dbReference>
<dbReference type="EC" id="3.4.21.88" evidence="18"/>
<feature type="domain" description="UvrD-like helicase ATP-binding" evidence="17">
    <location>
        <begin position="2"/>
        <end position="370"/>
    </location>
</feature>
<dbReference type="InterPro" id="IPR013986">
    <property type="entry name" value="DExx_box_DNA_helicase_dom_sf"/>
</dbReference>
<dbReference type="PRINTS" id="PR00726">
    <property type="entry name" value="LEXASERPTASE"/>
</dbReference>
<keyword evidence="2" id="KW-0678">Repressor</keyword>
<feature type="binding site" evidence="15">
    <location>
        <begin position="23"/>
        <end position="30"/>
    </location>
    <ligand>
        <name>ATP</name>
        <dbReference type="ChEBI" id="CHEBI:30616"/>
    </ligand>
</feature>
<dbReference type="SUPFAM" id="SSF51306">
    <property type="entry name" value="LexA/Signal peptidase"/>
    <property type="match status" value="1"/>
</dbReference>
<keyword evidence="12" id="KW-0804">Transcription</keyword>
<protein>
    <submittedName>
        <fullName evidence="18">Transcriptional repressor LexA</fullName>
        <ecNumber evidence="18">3.4.21.88</ecNumber>
    </submittedName>
</protein>